<dbReference type="SMART" id="SM01101">
    <property type="entry name" value="CRISPR_assoc"/>
    <property type="match status" value="1"/>
</dbReference>
<gene>
    <name evidence="1" type="primary">cas6e_2</name>
    <name evidence="1" type="ORF">GCM10009549_26440</name>
</gene>
<evidence type="ECO:0000313" key="2">
    <source>
        <dbReference type="Proteomes" id="UP001501005"/>
    </source>
</evidence>
<dbReference type="Pfam" id="PF08798">
    <property type="entry name" value="CRISPR_assoc"/>
    <property type="match status" value="1"/>
</dbReference>
<dbReference type="SUPFAM" id="SSF117987">
    <property type="entry name" value="CRISPR-associated protein"/>
    <property type="match status" value="2"/>
</dbReference>
<dbReference type="Gene3D" id="3.30.70.1210">
    <property type="entry name" value="Crispr-associated protein, domain 2"/>
    <property type="match status" value="1"/>
</dbReference>
<dbReference type="RefSeq" id="WP_344049649.1">
    <property type="nucleotide sequence ID" value="NZ_BAAAHG010000017.1"/>
</dbReference>
<dbReference type="CDD" id="cd09727">
    <property type="entry name" value="Cas6_I-E"/>
    <property type="match status" value="1"/>
</dbReference>
<evidence type="ECO:0000313" key="1">
    <source>
        <dbReference type="EMBL" id="GAA0913334.1"/>
    </source>
</evidence>
<keyword evidence="2" id="KW-1185">Reference proteome</keyword>
<accession>A0ABN1NNV0</accession>
<organism evidence="1 2">
    <name type="scientific">Streptomyces thermoalcalitolerans</name>
    <dbReference type="NCBI Taxonomy" id="65605"/>
    <lineage>
        <taxon>Bacteria</taxon>
        <taxon>Bacillati</taxon>
        <taxon>Actinomycetota</taxon>
        <taxon>Actinomycetes</taxon>
        <taxon>Kitasatosporales</taxon>
        <taxon>Streptomycetaceae</taxon>
        <taxon>Streptomyces</taxon>
    </lineage>
</organism>
<dbReference type="NCBIfam" id="TIGR01907">
    <property type="entry name" value="casE_Cse3"/>
    <property type="match status" value="1"/>
</dbReference>
<comment type="caution">
    <text evidence="1">The sequence shown here is derived from an EMBL/GenBank/DDBJ whole genome shotgun (WGS) entry which is preliminary data.</text>
</comment>
<proteinExistence type="predicted"/>
<protein>
    <submittedName>
        <fullName evidence="1">Type I-E CRISPR-associated protein Cas6/Cse3/CasE</fullName>
    </submittedName>
</protein>
<dbReference type="EMBL" id="BAAAHG010000017">
    <property type="protein sequence ID" value="GAA0913334.1"/>
    <property type="molecule type" value="Genomic_DNA"/>
</dbReference>
<dbReference type="Gene3D" id="3.30.70.1200">
    <property type="entry name" value="Crispr-associated protein, domain 1"/>
    <property type="match status" value="1"/>
</dbReference>
<sequence length="223" mass="24059">MSTLWLTRIIPSPASREARRDLADAVALHRRLMSLFPDGAGENPRAALGVLHRVDDAPTGPYVLLQSRHRPDLSRLPQQYGQAGTRPLDPLLAALRSGAHIHFRCTANPVRKPGATTRALYNLPAVVPLHGAHANDWWLRQADTAGLKVLTLNAQPLDSATGIRGHRGSSEKQRVRHARTRFDGTAVVIDPDLLRAKITDGIGRGKAYGCGLLTVAPVRGGAA</sequence>
<dbReference type="InterPro" id="IPR010179">
    <property type="entry name" value="CRISPR-assoc_prot_Cse3"/>
</dbReference>
<reference evidence="1 2" key="1">
    <citation type="journal article" date="2019" name="Int. J. Syst. Evol. Microbiol.">
        <title>The Global Catalogue of Microorganisms (GCM) 10K type strain sequencing project: providing services to taxonomists for standard genome sequencing and annotation.</title>
        <authorList>
            <consortium name="The Broad Institute Genomics Platform"/>
            <consortium name="The Broad Institute Genome Sequencing Center for Infectious Disease"/>
            <person name="Wu L."/>
            <person name="Ma J."/>
        </authorList>
    </citation>
    <scope>NUCLEOTIDE SEQUENCE [LARGE SCALE GENOMIC DNA]</scope>
    <source>
        <strain evidence="1 2">JCM 10673</strain>
    </source>
</reference>
<dbReference type="Proteomes" id="UP001501005">
    <property type="component" value="Unassembled WGS sequence"/>
</dbReference>
<name>A0ABN1NNV0_9ACTN</name>